<sequence>MVSDYTFTHLGLENGVAGPHIFDICQTPDGIVWWSTKNTVDRFNGSSVRNYRLDTDAPYSHFSGRTIGLSRGMDGCLYAFDNKGCIFRYDACQDGFVPVADVQALMGGESVILNHIHVEEEAIWVALDRGTYCIRNGVISPLLDKRNTHFILAYRDTHLLCTESGLFTLDSPDAQVEFLYPGNAETAFYDADAQRLWLGSFSSGMFMLAYAGDSFKAVPVKNLPANPVRSIIARDAETLLVGVDGFGVYTVPARAAAPMASLLFDANEGEKGVLHGNGVYSLLLDQWGDIFIGTYSGGVDVARPSRGIAEVFRYTSSSQGLVRNNHINCVAHFPAWGTVVGTDGGVTLLRDGRTQIKGEDLVVLDVCEDGDALLLATFGKGVYRLDRSGKVSPYYSKAGGQLKDDYVYVFCRSADGHLWMGTLMGELVERTPDGFRYYPVQTVQDMLQLPDGRMAVGTAAGILTVTPGSTYVEELMLADADVDVNRYIMSLFLDGNRLWVASDGGGIYILDLESEESRQLTERDGLSGNSVCSIVKGRDGRFWVGTENGLCHVDPEGKISPVNHIWSLNREYTRNAASLLEDGRILLGSTDGLLVLHPEKVETGSYPAPLHLVGARFKARDEQERVSKMARLMSGQPELSLRYRDNTFELLFESVNLRYQRDIAYQYQMDGGEWSPLSAEGHFRFAEVKSGTHQLQVRSVSRASRAVLDTCSLRVKVAQPLWNTWWMWLLYILLITGAFVGAWAIYQLHNRYMRLILSSPSLQAAREPSAPEESRPVDGANQEFVDRCTRIVVAHMADSAFSIDDLCREVGTSRTYLYMRLKTFTGDSPQDFIRFIRMERAAVLLRDRQPVAQVSEAVGFDNPKYFSTVFKKYFGVSPSKYR</sequence>
<dbReference type="Pfam" id="PF07494">
    <property type="entry name" value="Reg_prop"/>
    <property type="match status" value="1"/>
</dbReference>
<keyword evidence="2" id="KW-0238">DNA-binding</keyword>
<dbReference type="SMART" id="SM00342">
    <property type="entry name" value="HTH_ARAC"/>
    <property type="match status" value="1"/>
</dbReference>
<keyword evidence="3" id="KW-0804">Transcription</keyword>
<dbReference type="InterPro" id="IPR013783">
    <property type="entry name" value="Ig-like_fold"/>
</dbReference>
<keyword evidence="1" id="KW-0805">Transcription regulation</keyword>
<proteinExistence type="predicted"/>
<accession>A0A0B4N1W5</accession>
<name>A0A0B4N1W5_9BACT</name>
<dbReference type="InterPro" id="IPR018062">
    <property type="entry name" value="HTH_AraC-typ_CS"/>
</dbReference>
<dbReference type="PROSITE" id="PS00041">
    <property type="entry name" value="HTH_ARAC_FAMILY_1"/>
    <property type="match status" value="1"/>
</dbReference>
<feature type="domain" description="HTH araC/xylS-type" evidence="5">
    <location>
        <begin position="786"/>
        <end position="882"/>
    </location>
</feature>
<reference evidence="6" key="1">
    <citation type="submission" date="2014-03" db="EMBL/GenBank/DDBJ databases">
        <title>A sequence of cellulolytic fosmid clone of goat rumen metagenome.</title>
        <authorList>
            <person name="Lee K.-T."/>
            <person name="Kim J.-Y."/>
            <person name="Kim Y.-J."/>
            <person name="Ahn J.-H."/>
            <person name="Park M.-N."/>
            <person name="Kim J.-H."/>
            <person name="Kim T.-H."/>
        </authorList>
    </citation>
    <scope>NUCLEOTIDE SEQUENCE</scope>
</reference>
<dbReference type="SUPFAM" id="SSF46689">
    <property type="entry name" value="Homeodomain-like"/>
    <property type="match status" value="1"/>
</dbReference>
<keyword evidence="4" id="KW-1133">Transmembrane helix</keyword>
<evidence type="ECO:0000256" key="1">
    <source>
        <dbReference type="ARBA" id="ARBA00023015"/>
    </source>
</evidence>
<dbReference type="SUPFAM" id="SSF63829">
    <property type="entry name" value="Calcium-dependent phosphotriesterase"/>
    <property type="match status" value="1"/>
</dbReference>
<evidence type="ECO:0000313" key="6">
    <source>
        <dbReference type="EMBL" id="AIF26268.1"/>
    </source>
</evidence>
<keyword evidence="4" id="KW-0812">Transmembrane</keyword>
<feature type="transmembrane region" description="Helical" evidence="4">
    <location>
        <begin position="725"/>
        <end position="746"/>
    </location>
</feature>
<evidence type="ECO:0000256" key="2">
    <source>
        <dbReference type="ARBA" id="ARBA00023125"/>
    </source>
</evidence>
<dbReference type="InterPro" id="IPR015943">
    <property type="entry name" value="WD40/YVTN_repeat-like_dom_sf"/>
</dbReference>
<dbReference type="GO" id="GO:0003700">
    <property type="term" value="F:DNA-binding transcription factor activity"/>
    <property type="evidence" value="ECO:0007669"/>
    <property type="project" value="InterPro"/>
</dbReference>
<dbReference type="AlphaFoldDB" id="A0A0B4N1W5"/>
<evidence type="ECO:0000259" key="5">
    <source>
        <dbReference type="PROSITE" id="PS01124"/>
    </source>
</evidence>
<dbReference type="Gene3D" id="2.60.40.10">
    <property type="entry name" value="Immunoglobulins"/>
    <property type="match status" value="1"/>
</dbReference>
<dbReference type="InterPro" id="IPR018060">
    <property type="entry name" value="HTH_AraC"/>
</dbReference>
<dbReference type="Gene3D" id="1.10.10.60">
    <property type="entry name" value="Homeodomain-like"/>
    <property type="match status" value="1"/>
</dbReference>
<evidence type="ECO:0000256" key="4">
    <source>
        <dbReference type="SAM" id="Phobius"/>
    </source>
</evidence>
<evidence type="ECO:0000256" key="3">
    <source>
        <dbReference type="ARBA" id="ARBA00023163"/>
    </source>
</evidence>
<dbReference type="GO" id="GO:0043565">
    <property type="term" value="F:sequence-specific DNA binding"/>
    <property type="evidence" value="ECO:0007669"/>
    <property type="project" value="InterPro"/>
</dbReference>
<dbReference type="InterPro" id="IPR011110">
    <property type="entry name" value="Reg_prop"/>
</dbReference>
<dbReference type="Gene3D" id="2.130.10.10">
    <property type="entry name" value="YVTN repeat-like/Quinoprotein amine dehydrogenase"/>
    <property type="match status" value="2"/>
</dbReference>
<protein>
    <submittedName>
        <fullName evidence="6">Putative AraC family transcriptional regulator</fullName>
    </submittedName>
</protein>
<dbReference type="PROSITE" id="PS01124">
    <property type="entry name" value="HTH_ARAC_FAMILY_2"/>
    <property type="match status" value="1"/>
</dbReference>
<keyword evidence="4" id="KW-0472">Membrane</keyword>
<organism evidence="6">
    <name type="scientific">uncultured bacterium Lq_025_E06</name>
    <dbReference type="NCBI Taxonomy" id="1489290"/>
    <lineage>
        <taxon>Bacteria</taxon>
        <taxon>environmental samples</taxon>
    </lineage>
</organism>
<dbReference type="InterPro" id="IPR020449">
    <property type="entry name" value="Tscrpt_reg_AraC-type_HTH"/>
</dbReference>
<dbReference type="PRINTS" id="PR00032">
    <property type="entry name" value="HTHARAC"/>
</dbReference>
<dbReference type="InterPro" id="IPR009057">
    <property type="entry name" value="Homeodomain-like_sf"/>
</dbReference>
<dbReference type="PANTHER" id="PTHR43280">
    <property type="entry name" value="ARAC-FAMILY TRANSCRIPTIONAL REGULATOR"/>
    <property type="match status" value="1"/>
</dbReference>
<dbReference type="PANTHER" id="PTHR43280:SF2">
    <property type="entry name" value="HTH-TYPE TRANSCRIPTIONAL REGULATOR EXSA"/>
    <property type="match status" value="1"/>
</dbReference>
<dbReference type="Pfam" id="PF12833">
    <property type="entry name" value="HTH_18"/>
    <property type="match status" value="1"/>
</dbReference>
<dbReference type="EMBL" id="KJ631405">
    <property type="protein sequence ID" value="AIF26268.1"/>
    <property type="molecule type" value="Genomic_DNA"/>
</dbReference>